<sequence>MGLANDKSLKYVFIYFELRQINFIQKSNLPISPLPLGFLLARKLNKNNKLIKKSTHTLLFNKIVAPQ</sequence>
<reference evidence="1 2" key="1">
    <citation type="submission" date="2018-04" db="EMBL/GenBank/DDBJ databases">
        <title>Sphingobacterium sp. M46 Genome.</title>
        <authorList>
            <person name="Cheng J."/>
            <person name="Li Y."/>
        </authorList>
    </citation>
    <scope>NUCLEOTIDE SEQUENCE [LARGE SCALE GENOMIC DNA]</scope>
    <source>
        <strain evidence="1 2">M46</strain>
    </source>
</reference>
<dbReference type="EMBL" id="QCXX01000001">
    <property type="protein sequence ID" value="PUV26067.1"/>
    <property type="molecule type" value="Genomic_DNA"/>
</dbReference>
<name>A0A363NZA8_9SPHI</name>
<evidence type="ECO:0000313" key="2">
    <source>
        <dbReference type="Proteomes" id="UP000250831"/>
    </source>
</evidence>
<comment type="caution">
    <text evidence="1">The sequence shown here is derived from an EMBL/GenBank/DDBJ whole genome shotgun (WGS) entry which is preliminary data.</text>
</comment>
<evidence type="ECO:0000313" key="1">
    <source>
        <dbReference type="EMBL" id="PUV26067.1"/>
    </source>
</evidence>
<dbReference type="AlphaFoldDB" id="A0A363NZA8"/>
<protein>
    <submittedName>
        <fullName evidence="1">Uncharacterized protein</fullName>
    </submittedName>
</protein>
<dbReference type="Proteomes" id="UP000250831">
    <property type="component" value="Unassembled WGS sequence"/>
</dbReference>
<accession>A0A363NZA8</accession>
<organism evidence="1 2">
    <name type="scientific">Sphingobacterium athyrii</name>
    <dbReference type="NCBI Taxonomy" id="2152717"/>
    <lineage>
        <taxon>Bacteria</taxon>
        <taxon>Pseudomonadati</taxon>
        <taxon>Bacteroidota</taxon>
        <taxon>Sphingobacteriia</taxon>
        <taxon>Sphingobacteriales</taxon>
        <taxon>Sphingobacteriaceae</taxon>
        <taxon>Sphingobacterium</taxon>
    </lineage>
</organism>
<keyword evidence="2" id="KW-1185">Reference proteome</keyword>
<gene>
    <name evidence="1" type="ORF">DCO56_03620</name>
</gene>
<proteinExistence type="predicted"/>